<dbReference type="Gene3D" id="2.30.30.440">
    <property type="entry name" value="Domain of unknown function DUF1918"/>
    <property type="match status" value="1"/>
</dbReference>
<reference evidence="3" key="1">
    <citation type="journal article" date="2019" name="Int. J. Syst. Evol. Microbiol.">
        <title>The Global Catalogue of Microorganisms (GCM) 10K type strain sequencing project: providing services to taxonomists for standard genome sequencing and annotation.</title>
        <authorList>
            <consortium name="The Broad Institute Genomics Platform"/>
            <consortium name="The Broad Institute Genome Sequencing Center for Infectious Disease"/>
            <person name="Wu L."/>
            <person name="Ma J."/>
        </authorList>
    </citation>
    <scope>NUCLEOTIDE SEQUENCE [LARGE SCALE GENOMIC DNA]</scope>
    <source>
        <strain evidence="3">JCM 31202</strain>
    </source>
</reference>
<feature type="domain" description="DUF1918" evidence="1">
    <location>
        <begin position="248"/>
        <end position="303"/>
    </location>
</feature>
<organism evidence="2 3">
    <name type="scientific">Actinomadura sediminis</name>
    <dbReference type="NCBI Taxonomy" id="1038904"/>
    <lineage>
        <taxon>Bacteria</taxon>
        <taxon>Bacillati</taxon>
        <taxon>Actinomycetota</taxon>
        <taxon>Actinomycetes</taxon>
        <taxon>Streptosporangiales</taxon>
        <taxon>Thermomonosporaceae</taxon>
        <taxon>Actinomadura</taxon>
    </lineage>
</organism>
<dbReference type="Proteomes" id="UP001596972">
    <property type="component" value="Unassembled WGS sequence"/>
</dbReference>
<dbReference type="InterPro" id="IPR015035">
    <property type="entry name" value="DUF1918"/>
</dbReference>
<name>A0ABW3EHH2_9ACTN</name>
<evidence type="ECO:0000259" key="1">
    <source>
        <dbReference type="Pfam" id="PF08940"/>
    </source>
</evidence>
<gene>
    <name evidence="2" type="ORF">ACFQ11_02030</name>
</gene>
<protein>
    <submittedName>
        <fullName evidence="2">DUF1918 domain-containing protein</fullName>
    </submittedName>
</protein>
<sequence length="313" mass="34074">MSTVIRRAALPALAAGAYAALVRPRLLRWGATAEESAAVYPGDDLVQDATAQSTMAVSLPAPPEEVWPWLVQMGCGRGGWYSWDLLDHGGRPSADRIHLEWQETALGDHLPTVPGGGSCFLVEMLDKPRTLILRADLELPSGRPFDPRGPRPKAYTDGIWAFHLRSLPDGGTRLVVRTRGRGSPAMADRLVAWLFGEPAHFIMQHRQFRNLRRRVSGDGGGRGPSGQRLRSAARACGKRRNGRRNSTKANVGDWIIVRGHQVGEPARKALVLDIHGTDGTPPYVVEWDDGHVSTYFPAADAVVEAHAATGRPS</sequence>
<dbReference type="Pfam" id="PF08940">
    <property type="entry name" value="DUF1918"/>
    <property type="match status" value="1"/>
</dbReference>
<proteinExistence type="predicted"/>
<evidence type="ECO:0000313" key="2">
    <source>
        <dbReference type="EMBL" id="MFD0899166.1"/>
    </source>
</evidence>
<comment type="caution">
    <text evidence="2">The sequence shown here is derived from an EMBL/GenBank/DDBJ whole genome shotgun (WGS) entry which is preliminary data.</text>
</comment>
<accession>A0ABW3EHH2</accession>
<dbReference type="SUPFAM" id="SSF50118">
    <property type="entry name" value="Cell growth inhibitor/plasmid maintenance toxic component"/>
    <property type="match status" value="1"/>
</dbReference>
<dbReference type="SUPFAM" id="SSF55961">
    <property type="entry name" value="Bet v1-like"/>
    <property type="match status" value="1"/>
</dbReference>
<dbReference type="EMBL" id="JBHTJA010000002">
    <property type="protein sequence ID" value="MFD0899166.1"/>
    <property type="molecule type" value="Genomic_DNA"/>
</dbReference>
<evidence type="ECO:0000313" key="3">
    <source>
        <dbReference type="Proteomes" id="UP001596972"/>
    </source>
</evidence>
<keyword evidence="3" id="KW-1185">Reference proteome</keyword>
<dbReference type="RefSeq" id="WP_378295986.1">
    <property type="nucleotide sequence ID" value="NZ_JBHTJA010000002.1"/>
</dbReference>